<dbReference type="Proteomes" id="UP000198994">
    <property type="component" value="Unassembled WGS sequence"/>
</dbReference>
<proteinExistence type="predicted"/>
<keyword evidence="1" id="KW-1133">Transmembrane helix</keyword>
<evidence type="ECO:0000313" key="2">
    <source>
        <dbReference type="EMBL" id="SDE67914.1"/>
    </source>
</evidence>
<evidence type="ECO:0000313" key="3">
    <source>
        <dbReference type="Proteomes" id="UP000198994"/>
    </source>
</evidence>
<keyword evidence="1" id="KW-0812">Transmembrane</keyword>
<keyword evidence="3" id="KW-1185">Reference proteome</keyword>
<sequence length="116" mass="12288">MSIKLPGRNTLPTVSAKPLPARRDRLLPVAYAGGMLAIGAALLVAKPKFGHVPQPNRMGDGPRLSRWRRAAQRGRDGVQTFAPANVTDSIGRSLMLGGVALLLARALDEIAGRDGQ</sequence>
<evidence type="ECO:0000256" key="1">
    <source>
        <dbReference type="SAM" id="Phobius"/>
    </source>
</evidence>
<accession>A0A1G7EWA0</accession>
<gene>
    <name evidence="2" type="ORF">SAMN04488105_106107</name>
</gene>
<dbReference type="AlphaFoldDB" id="A0A1G7EWA0"/>
<organism evidence="2 3">
    <name type="scientific">Salipiger thiooxidans</name>
    <dbReference type="NCBI Taxonomy" id="282683"/>
    <lineage>
        <taxon>Bacteria</taxon>
        <taxon>Pseudomonadati</taxon>
        <taxon>Pseudomonadota</taxon>
        <taxon>Alphaproteobacteria</taxon>
        <taxon>Rhodobacterales</taxon>
        <taxon>Roseobacteraceae</taxon>
        <taxon>Salipiger</taxon>
    </lineage>
</organism>
<dbReference type="STRING" id="282683.SAMN04488105_106107"/>
<keyword evidence="1" id="KW-0472">Membrane</keyword>
<dbReference type="EMBL" id="FNAV01000006">
    <property type="protein sequence ID" value="SDE67914.1"/>
    <property type="molecule type" value="Genomic_DNA"/>
</dbReference>
<feature type="transmembrane region" description="Helical" evidence="1">
    <location>
        <begin position="26"/>
        <end position="45"/>
    </location>
</feature>
<dbReference type="RefSeq" id="WP_008883103.1">
    <property type="nucleotide sequence ID" value="NZ_FNAV01000006.1"/>
</dbReference>
<protein>
    <submittedName>
        <fullName evidence="2">Uncharacterized protein</fullName>
    </submittedName>
</protein>
<name>A0A1G7EWA0_9RHOB</name>
<dbReference type="OrthoDB" id="7876079at2"/>
<reference evidence="3" key="1">
    <citation type="submission" date="2016-10" db="EMBL/GenBank/DDBJ databases">
        <authorList>
            <person name="Varghese N."/>
            <person name="Submissions S."/>
        </authorList>
    </citation>
    <scope>NUCLEOTIDE SEQUENCE [LARGE SCALE GENOMIC DNA]</scope>
    <source>
        <strain evidence="3">DSM 10146</strain>
    </source>
</reference>